<dbReference type="InterPro" id="IPR027268">
    <property type="entry name" value="Peptidase_M4/M1_CTD_sf"/>
</dbReference>
<feature type="signal peptide" evidence="1">
    <location>
        <begin position="1"/>
        <end position="24"/>
    </location>
</feature>
<dbReference type="Gene3D" id="1.10.390.10">
    <property type="entry name" value="Neutral Protease Domain 2"/>
    <property type="match status" value="1"/>
</dbReference>
<dbReference type="Gene3D" id="2.30.42.10">
    <property type="match status" value="1"/>
</dbReference>
<dbReference type="Proteomes" id="UP000488299">
    <property type="component" value="Unassembled WGS sequence"/>
</dbReference>
<dbReference type="PROSITE" id="PS50106">
    <property type="entry name" value="PDZ"/>
    <property type="match status" value="1"/>
</dbReference>
<dbReference type="InterPro" id="IPR024191">
    <property type="entry name" value="Peptidase_M61"/>
</dbReference>
<dbReference type="SUPFAM" id="SSF50156">
    <property type="entry name" value="PDZ domain-like"/>
    <property type="match status" value="1"/>
</dbReference>
<protein>
    <submittedName>
        <fullName evidence="3">PDZ domain-containing protein</fullName>
    </submittedName>
</protein>
<dbReference type="Pfam" id="PF05299">
    <property type="entry name" value="Peptidase_M61"/>
    <property type="match status" value="1"/>
</dbReference>
<feature type="domain" description="PDZ" evidence="2">
    <location>
        <begin position="501"/>
        <end position="557"/>
    </location>
</feature>
<dbReference type="Pfam" id="PF13180">
    <property type="entry name" value="PDZ_2"/>
    <property type="match status" value="1"/>
</dbReference>
<evidence type="ECO:0000313" key="3">
    <source>
        <dbReference type="EMBL" id="KAB7730078.1"/>
    </source>
</evidence>
<name>A0A7J5TY63_9BACT</name>
<dbReference type="InterPro" id="IPR007963">
    <property type="entry name" value="Peptidase_M61_catalytic"/>
</dbReference>
<dbReference type="SUPFAM" id="SSF55486">
    <property type="entry name" value="Metalloproteases ('zincins'), catalytic domain"/>
    <property type="match status" value="1"/>
</dbReference>
<organism evidence="3 4">
    <name type="scientific">Rudanella paleaurantiibacter</name>
    <dbReference type="NCBI Taxonomy" id="2614655"/>
    <lineage>
        <taxon>Bacteria</taxon>
        <taxon>Pseudomonadati</taxon>
        <taxon>Bacteroidota</taxon>
        <taxon>Cytophagia</taxon>
        <taxon>Cytophagales</taxon>
        <taxon>Cytophagaceae</taxon>
        <taxon>Rudanella</taxon>
    </lineage>
</organism>
<dbReference type="PIRSF" id="PIRSF016493">
    <property type="entry name" value="Glycyl_aminpptds"/>
    <property type="match status" value="1"/>
</dbReference>
<keyword evidence="4" id="KW-1185">Reference proteome</keyword>
<accession>A0A7J5TY63</accession>
<dbReference type="InterPro" id="IPR001478">
    <property type="entry name" value="PDZ"/>
</dbReference>
<sequence>MKNNLRYSFLLMVWAVLGYGPTFASSSSSDNEAPPSPQITYTLSMPQPANHYFEVEMKLSQIAGPANLKKNGYIDLKMPVWTPGSYLIREYAKNVEDFRATVGGKPAPVEKIRKNTWRISTRDAVGDDITVRYRVYAYELTVRTSFLDDTHGYVNGASMFLFNDALKDQPSRLVIQPAKGWNKVSVALKPAAGAPFTYEVPNFDLLVDSPIEIGNHRTFTFTAAGVPHTVAQFGEVEYNEQKLAADYKRVCETATSIFGEHPCTDYTFIVHHTNVGGGGLEHQNSTSLQTTRAAYATEASYKGFLTLVAHEYFHLWNVKRLRPIALGPFDYENENYTRALWEAEGFTSFYEDYILRMAGFHTPEQYLSVVASDITGIENQPGNRVQSVADASFDAWIKHYRPNENSSNSTISYYSKGSVLASLLNLSILASTNGQKSLTDVMRLLYNRYYKELKRGFRDEELKQALEQVGGKNLDSFFQKYVYGTDAIDYAPFFEPVGLRLVNGYANAQDAYLGVATGLNPTNGRQTVTSVRRGSSAETAGLNVGDEILAIDSIRVSEDVNKLMASYRPGNSFKMIVNRSGILKELSVTLTRLPLVTYRLEPLPNRTEAQRALYNKWLHIN</sequence>
<gene>
    <name evidence="3" type="ORF">F5984_12920</name>
</gene>
<proteinExistence type="predicted"/>
<feature type="chain" id="PRO_5029509608" evidence="1">
    <location>
        <begin position="25"/>
        <end position="621"/>
    </location>
</feature>
<dbReference type="InterPro" id="IPR040756">
    <property type="entry name" value="Peptidase_M61_N"/>
</dbReference>
<comment type="caution">
    <text evidence="3">The sequence shown here is derived from an EMBL/GenBank/DDBJ whole genome shotgun (WGS) entry which is preliminary data.</text>
</comment>
<dbReference type="Pfam" id="PF17899">
    <property type="entry name" value="Peptidase_M61_N"/>
    <property type="match status" value="1"/>
</dbReference>
<evidence type="ECO:0000256" key="1">
    <source>
        <dbReference type="SAM" id="SignalP"/>
    </source>
</evidence>
<dbReference type="SMART" id="SM00228">
    <property type="entry name" value="PDZ"/>
    <property type="match status" value="1"/>
</dbReference>
<dbReference type="AlphaFoldDB" id="A0A7J5TY63"/>
<reference evidence="3 4" key="1">
    <citation type="submission" date="2019-10" db="EMBL/GenBank/DDBJ databases">
        <title>Rudanella paleaurantiibacter sp. nov., isolated from sludge.</title>
        <authorList>
            <person name="Xu S.Q."/>
        </authorList>
    </citation>
    <scope>NUCLEOTIDE SEQUENCE [LARGE SCALE GENOMIC DNA]</scope>
    <source>
        <strain evidence="3 4">HX-22-17</strain>
    </source>
</reference>
<evidence type="ECO:0000313" key="4">
    <source>
        <dbReference type="Proteomes" id="UP000488299"/>
    </source>
</evidence>
<keyword evidence="1" id="KW-0732">Signal</keyword>
<dbReference type="RefSeq" id="WP_152124690.1">
    <property type="nucleotide sequence ID" value="NZ_WELI01000005.1"/>
</dbReference>
<dbReference type="EMBL" id="WELI01000005">
    <property type="protein sequence ID" value="KAB7730078.1"/>
    <property type="molecule type" value="Genomic_DNA"/>
</dbReference>
<dbReference type="Gene3D" id="2.60.40.3650">
    <property type="match status" value="1"/>
</dbReference>
<dbReference type="InterPro" id="IPR036034">
    <property type="entry name" value="PDZ_sf"/>
</dbReference>
<evidence type="ECO:0000259" key="2">
    <source>
        <dbReference type="PROSITE" id="PS50106"/>
    </source>
</evidence>